<dbReference type="Proteomes" id="UP000054843">
    <property type="component" value="Unassembled WGS sequence"/>
</dbReference>
<name>A0A0V1MRU9_9BILA</name>
<gene>
    <name evidence="2" type="ORF">T10_11968</name>
</gene>
<sequence>MAQNYFNQTIKKRRQPRIKNEFPKYRRPRSKSKRGDMVTTDCGDRRRSPEQECDPPASNCGALQWWPVKLILSSAECRHVLLSTTDYNA</sequence>
<feature type="region of interest" description="Disordered" evidence="1">
    <location>
        <begin position="1"/>
        <end position="57"/>
    </location>
</feature>
<proteinExistence type="predicted"/>
<evidence type="ECO:0000256" key="1">
    <source>
        <dbReference type="SAM" id="MobiDB-lite"/>
    </source>
</evidence>
<protein>
    <submittedName>
        <fullName evidence="2">Uncharacterized protein</fullName>
    </submittedName>
</protein>
<reference evidence="2 3" key="1">
    <citation type="submission" date="2015-01" db="EMBL/GenBank/DDBJ databases">
        <title>Evolution of Trichinella species and genotypes.</title>
        <authorList>
            <person name="Korhonen P.K."/>
            <person name="Edoardo P."/>
            <person name="Giuseppe L.R."/>
            <person name="Gasser R.B."/>
        </authorList>
    </citation>
    <scope>NUCLEOTIDE SEQUENCE [LARGE SCALE GENOMIC DNA]</scope>
    <source>
        <strain evidence="2">ISS1980</strain>
    </source>
</reference>
<dbReference type="AlphaFoldDB" id="A0A0V1MRU9"/>
<keyword evidence="3" id="KW-1185">Reference proteome</keyword>
<dbReference type="EMBL" id="JYDO01000050">
    <property type="protein sequence ID" value="KRZ74458.1"/>
    <property type="molecule type" value="Genomic_DNA"/>
</dbReference>
<comment type="caution">
    <text evidence="2">The sequence shown here is derived from an EMBL/GenBank/DDBJ whole genome shotgun (WGS) entry which is preliminary data.</text>
</comment>
<evidence type="ECO:0000313" key="3">
    <source>
        <dbReference type="Proteomes" id="UP000054843"/>
    </source>
</evidence>
<accession>A0A0V1MRU9</accession>
<evidence type="ECO:0000313" key="2">
    <source>
        <dbReference type="EMBL" id="KRZ74458.1"/>
    </source>
</evidence>
<organism evidence="2 3">
    <name type="scientific">Trichinella papuae</name>
    <dbReference type="NCBI Taxonomy" id="268474"/>
    <lineage>
        <taxon>Eukaryota</taxon>
        <taxon>Metazoa</taxon>
        <taxon>Ecdysozoa</taxon>
        <taxon>Nematoda</taxon>
        <taxon>Enoplea</taxon>
        <taxon>Dorylaimia</taxon>
        <taxon>Trichinellida</taxon>
        <taxon>Trichinellidae</taxon>
        <taxon>Trichinella</taxon>
    </lineage>
</organism>